<dbReference type="InterPro" id="IPR010730">
    <property type="entry name" value="HET"/>
</dbReference>
<dbReference type="PANTHER" id="PTHR39596">
    <property type="match status" value="1"/>
</dbReference>
<feature type="domain" description="Heterokaryon incompatibility" evidence="1">
    <location>
        <begin position="310"/>
        <end position="384"/>
    </location>
</feature>
<dbReference type="EMBL" id="KZ084105">
    <property type="protein sequence ID" value="OSD02375.1"/>
    <property type="molecule type" value="Genomic_DNA"/>
</dbReference>
<dbReference type="AlphaFoldDB" id="A0A1Y2IMN9"/>
<accession>A0A1Y2IMN9</accession>
<dbReference type="Pfam" id="PF06985">
    <property type="entry name" value="HET"/>
    <property type="match status" value="1"/>
</dbReference>
<dbReference type="Proteomes" id="UP000193067">
    <property type="component" value="Unassembled WGS sequence"/>
</dbReference>
<name>A0A1Y2IMN9_TRAC3</name>
<dbReference type="PANTHER" id="PTHR39596:SF2">
    <property type="entry name" value="HET DOMAIN PROTEIN (AFU_ORTHOLOGUE AFUA_1G17550)-RELATED"/>
    <property type="match status" value="1"/>
</dbReference>
<evidence type="ECO:0000313" key="3">
    <source>
        <dbReference type="Proteomes" id="UP000193067"/>
    </source>
</evidence>
<gene>
    <name evidence="2" type="ORF">PYCCODRAFT_1459075</name>
</gene>
<organism evidence="2 3">
    <name type="scientific">Trametes coccinea (strain BRFM310)</name>
    <name type="common">Pycnoporus coccineus</name>
    <dbReference type="NCBI Taxonomy" id="1353009"/>
    <lineage>
        <taxon>Eukaryota</taxon>
        <taxon>Fungi</taxon>
        <taxon>Dikarya</taxon>
        <taxon>Basidiomycota</taxon>
        <taxon>Agaricomycotina</taxon>
        <taxon>Agaricomycetes</taxon>
        <taxon>Polyporales</taxon>
        <taxon>Polyporaceae</taxon>
        <taxon>Trametes</taxon>
    </lineage>
</organism>
<dbReference type="OrthoDB" id="2426273at2759"/>
<keyword evidence="3" id="KW-1185">Reference proteome</keyword>
<evidence type="ECO:0000313" key="2">
    <source>
        <dbReference type="EMBL" id="OSD02375.1"/>
    </source>
</evidence>
<sequence length="732" mass="81531">MAASNSTSGPGTGPTVSSLDLAENITNLRWVENDFIFFVDIPCTIFNEHQLMLPSRAFPSTTIAHPHAAVSLHALTTAVLEDLMDVTISDQVLLCKPQDTAALQVISGDSLSRLIVPWARKMYASRNDNHEAFARAGKRVTETLITAIAAVEEGIFRKIHSFIDHHAPELEALYALVNFLSSLGRCVRAVWGDDSARAKLEGDTLMYRRSFDIFQQKLLELWGAHFLLAGHLGGGLPFLSYVLSCEPPRKMVPKVDTKKYETRHTTADCTCEFVRPPATDVYDLLKKGQLPVVSFDGSKLSVCGATPYSYVSISHVWADGVGSNTEKGLPLCQVRRISEHAHALNAGGWFWMDSLCIPSDEKMRTEAVRLMGKTYREAGQVVVFDSDVRTFCARASPVEDHILRIATSGWMRRVWTLQEGMFARELWFEHADGLVDCTAFNGPAYEVALHSIPLLAHRTRDDGARRFERVMPVVPTCTLNDVVGLIRYRAISRPEDEPVAISDMLGVPSAALVDFPTRDERMRALLLHLRTFHRTTILNGWWCERLALKNFRWAPATLTQVLWPDDPKDTRLVTCTPEGAFAEFSIVRFPPVELGINYGVVVFIIDDDDTEDEDTLKTKLKTVKPESCRIFHLTLSPYLFRQPNAETQRLVINAVLLGRSLDTHKLDGGGVAAVFADVAEGNKTSESPLHCRFVTIGSATDGLPDIAESQHSRTYWAHVAGREIVYGKVRVT</sequence>
<proteinExistence type="predicted"/>
<evidence type="ECO:0000259" key="1">
    <source>
        <dbReference type="Pfam" id="PF06985"/>
    </source>
</evidence>
<protein>
    <recommendedName>
        <fullName evidence="1">Heterokaryon incompatibility domain-containing protein</fullName>
    </recommendedName>
</protein>
<dbReference type="STRING" id="1353009.A0A1Y2IMN9"/>
<reference evidence="2 3" key="1">
    <citation type="journal article" date="2015" name="Biotechnol. Biofuels">
        <title>Enhanced degradation of softwood versus hardwood by the white-rot fungus Pycnoporus coccineus.</title>
        <authorList>
            <person name="Couturier M."/>
            <person name="Navarro D."/>
            <person name="Chevret D."/>
            <person name="Henrissat B."/>
            <person name="Piumi F."/>
            <person name="Ruiz-Duenas F.J."/>
            <person name="Martinez A.T."/>
            <person name="Grigoriev I.V."/>
            <person name="Riley R."/>
            <person name="Lipzen A."/>
            <person name="Berrin J.G."/>
            <person name="Master E.R."/>
            <person name="Rosso M.N."/>
        </authorList>
    </citation>
    <scope>NUCLEOTIDE SEQUENCE [LARGE SCALE GENOMIC DNA]</scope>
    <source>
        <strain evidence="2 3">BRFM310</strain>
    </source>
</reference>